<feature type="transmembrane region" description="Helical" evidence="1">
    <location>
        <begin position="123"/>
        <end position="144"/>
    </location>
</feature>
<feature type="transmembrane region" description="Helical" evidence="1">
    <location>
        <begin position="95"/>
        <end position="117"/>
    </location>
</feature>
<feature type="transmembrane region" description="Helical" evidence="1">
    <location>
        <begin position="333"/>
        <end position="353"/>
    </location>
</feature>
<dbReference type="EMBL" id="HG996467">
    <property type="protein sequence ID" value="CAG1861090.1"/>
    <property type="molecule type" value="Genomic_DNA"/>
</dbReference>
<reference evidence="3" key="2">
    <citation type="submission" date="2021-05" db="UniProtKB">
        <authorList>
            <consortium name="EnsemblPlants"/>
        </authorList>
    </citation>
    <scope>IDENTIFICATION</scope>
    <source>
        <strain evidence="3">subsp. malaccensis</strain>
    </source>
</reference>
<dbReference type="KEGG" id="mus:103970329"/>
<evidence type="ECO:0000313" key="4">
    <source>
        <dbReference type="Proteomes" id="UP000012960"/>
    </source>
</evidence>
<keyword evidence="1" id="KW-0812">Transmembrane</keyword>
<dbReference type="InParanoid" id="A0A804HZ90"/>
<evidence type="ECO:0000313" key="2">
    <source>
        <dbReference type="EMBL" id="CAG1861090.1"/>
    </source>
</evidence>
<dbReference type="Gramene" id="Ma02_t04590.1">
    <property type="protein sequence ID" value="Ma02_p04590.1"/>
    <property type="gene ID" value="Ma02_g04590"/>
</dbReference>
<feature type="transmembrane region" description="Helical" evidence="1">
    <location>
        <begin position="265"/>
        <end position="283"/>
    </location>
</feature>
<feature type="transmembrane region" description="Helical" evidence="1">
    <location>
        <begin position="165"/>
        <end position="188"/>
    </location>
</feature>
<dbReference type="AlphaFoldDB" id="A0A804HZ90"/>
<reference evidence="2" key="1">
    <citation type="submission" date="2021-03" db="EMBL/GenBank/DDBJ databases">
        <authorList>
            <consortium name="Genoscope - CEA"/>
            <person name="William W."/>
        </authorList>
    </citation>
    <scope>NUCLEOTIDE SEQUENCE</scope>
    <source>
        <strain evidence="2">Doubled-haploid Pahang</strain>
    </source>
</reference>
<feature type="transmembrane region" description="Helical" evidence="1">
    <location>
        <begin position="23"/>
        <end position="42"/>
    </location>
</feature>
<feature type="transmembrane region" description="Helical" evidence="1">
    <location>
        <begin position="365"/>
        <end position="386"/>
    </location>
</feature>
<feature type="transmembrane region" description="Helical" evidence="1">
    <location>
        <begin position="236"/>
        <end position="259"/>
    </location>
</feature>
<accession>A0A804HZ90</accession>
<organism evidence="3 4">
    <name type="scientific">Musa acuminata subsp. malaccensis</name>
    <name type="common">Wild banana</name>
    <name type="synonym">Musa malaccensis</name>
    <dbReference type="NCBI Taxonomy" id="214687"/>
    <lineage>
        <taxon>Eukaryota</taxon>
        <taxon>Viridiplantae</taxon>
        <taxon>Streptophyta</taxon>
        <taxon>Embryophyta</taxon>
        <taxon>Tracheophyta</taxon>
        <taxon>Spermatophyta</taxon>
        <taxon>Magnoliopsida</taxon>
        <taxon>Liliopsida</taxon>
        <taxon>Zingiberales</taxon>
        <taxon>Musaceae</taxon>
        <taxon>Musa</taxon>
    </lineage>
</organism>
<feature type="transmembrane region" description="Helical" evidence="1">
    <location>
        <begin position="303"/>
        <end position="321"/>
    </location>
</feature>
<sequence length="387" mass="42926">MVPEGGRGEDAESGFVAYFKRTLWFSFCTFAVSSGSLLQILPGDKDLAAHANTAILKICILFNMFTIISSIILMFFSFIISYTQRRMITRFQLRVGTSIFISSVGLLVLTNYLFMLILKKPYMLAMVPLLLLLGITLVVLLRGGTLRHEVHGDDHALSQAQESKLLNLSSYVTAITSGGIISTVIAYMKNFTSSAYHFRLESSVVLLFINNIIGFFAMLLLLFTLMLSYSADRREGLIAIASFSTYASFVLSTLLTLMVASESLAFPHVLSTMLFAVGGVLYYHLRRRETGTQEDEVVQLEDIWKNIGTFAFLLLMVVRLLHLGSEAFAIKSFMFLCVSAFLCIQSQMLMAVLRPVGRGRLNIKIIFGLVGALLVGAMLSVISVIFI</sequence>
<feature type="transmembrane region" description="Helical" evidence="1">
    <location>
        <begin position="54"/>
        <end position="83"/>
    </location>
</feature>
<keyword evidence="1" id="KW-0472">Membrane</keyword>
<dbReference type="OrthoDB" id="10361366at2759"/>
<keyword evidence="4" id="KW-1185">Reference proteome</keyword>
<dbReference type="EnsemblPlants" id="Ma02_t04590.1">
    <property type="protein sequence ID" value="Ma02_p04590.1"/>
    <property type="gene ID" value="Ma02_g04590"/>
</dbReference>
<evidence type="ECO:0000256" key="1">
    <source>
        <dbReference type="SAM" id="Phobius"/>
    </source>
</evidence>
<keyword evidence="1" id="KW-1133">Transmembrane helix</keyword>
<name>A0A804HZ90_MUSAM</name>
<proteinExistence type="predicted"/>
<evidence type="ECO:0000313" key="3">
    <source>
        <dbReference type="EnsemblPlants" id="Ma02_p04590.1"/>
    </source>
</evidence>
<dbReference type="Proteomes" id="UP000012960">
    <property type="component" value="Unplaced"/>
</dbReference>
<gene>
    <name evidence="2" type="ORF">GSMUA_59840.1</name>
</gene>
<protein>
    <submittedName>
        <fullName evidence="2">(wild Malaysian banana) hypothetical protein</fullName>
    </submittedName>
</protein>
<feature type="transmembrane region" description="Helical" evidence="1">
    <location>
        <begin position="208"/>
        <end position="229"/>
    </location>
</feature>